<protein>
    <recommendedName>
        <fullName evidence="5">Lipoprotein</fullName>
    </recommendedName>
</protein>
<dbReference type="InterPro" id="IPR049732">
    <property type="entry name" value="Smlt3025-like"/>
</dbReference>
<accession>A0ABY9YT37</accession>
<keyword evidence="2" id="KW-0732">Signal</keyword>
<feature type="signal peptide" evidence="2">
    <location>
        <begin position="1"/>
        <end position="23"/>
    </location>
</feature>
<dbReference type="EMBL" id="CP115541">
    <property type="protein sequence ID" value="WNH54102.1"/>
    <property type="molecule type" value="Genomic_DNA"/>
</dbReference>
<sequence>MNPLFRIILALSPVALFIAPACAQSTETTQTNEYGCIRRVSIEPYAPDQLLPPTSQECLGPHLLEVPRDHLFNPRGLGSGDGYSLALDFPTLQPIPAAEREPFSPDIVMRTVTFDYRHVDRVRLKQMFQREYTPRDAENHAPEQSLDTRVQQSTQNGLVAYVADMDKVRAYYRAKGYQDSARVMMPERHKDWFIARCTDGEVSTVIKCTPKLAQDAGFARCEHTLLMEDRKTLVRINYPSGGLAQWREFEARAREMVGAFLVGTDDRAGAG</sequence>
<reference evidence="3 4" key="1">
    <citation type="submission" date="2022-12" db="EMBL/GenBank/DDBJ databases">
        <title>Two new species, Stenotrophomonas aracearum and Stenotrophomonas oahuensis, isolated from Anthurium (Araceae family) in Hawaii.</title>
        <authorList>
            <person name="Chunag S.C."/>
            <person name="Dobhal S."/>
            <person name="Alvarez A."/>
            <person name="Arif M."/>
        </authorList>
    </citation>
    <scope>NUCLEOTIDE SEQUENCE [LARGE SCALE GENOMIC DNA]</scope>
    <source>
        <strain evidence="3 4">A5586</strain>
    </source>
</reference>
<evidence type="ECO:0000256" key="2">
    <source>
        <dbReference type="SAM" id="SignalP"/>
    </source>
</evidence>
<dbReference type="RefSeq" id="WP_311193215.1">
    <property type="nucleotide sequence ID" value="NZ_CP115541.1"/>
</dbReference>
<evidence type="ECO:0000313" key="3">
    <source>
        <dbReference type="EMBL" id="WNH54102.1"/>
    </source>
</evidence>
<evidence type="ECO:0000256" key="1">
    <source>
        <dbReference type="SAM" id="MobiDB-lite"/>
    </source>
</evidence>
<feature type="chain" id="PRO_5047038529" description="Lipoprotein" evidence="2">
    <location>
        <begin position="24"/>
        <end position="271"/>
    </location>
</feature>
<evidence type="ECO:0008006" key="5">
    <source>
        <dbReference type="Google" id="ProtNLM"/>
    </source>
</evidence>
<dbReference type="Proteomes" id="UP001302072">
    <property type="component" value="Chromosome"/>
</dbReference>
<evidence type="ECO:0000313" key="4">
    <source>
        <dbReference type="Proteomes" id="UP001302072"/>
    </source>
</evidence>
<name>A0ABY9YT37_9GAMM</name>
<proteinExistence type="predicted"/>
<keyword evidence="4" id="KW-1185">Reference proteome</keyword>
<feature type="compositionally biased region" description="Basic and acidic residues" evidence="1">
    <location>
        <begin position="132"/>
        <end position="141"/>
    </location>
</feature>
<organism evidence="3 4">
    <name type="scientific">Stenotrophomonas oahuensis</name>
    <dbReference type="NCBI Taxonomy" id="3003271"/>
    <lineage>
        <taxon>Bacteria</taxon>
        <taxon>Pseudomonadati</taxon>
        <taxon>Pseudomonadota</taxon>
        <taxon>Gammaproteobacteria</taxon>
        <taxon>Lysobacterales</taxon>
        <taxon>Lysobacteraceae</taxon>
        <taxon>Stenotrophomonas</taxon>
    </lineage>
</organism>
<dbReference type="CDD" id="cd20897">
    <property type="entry name" value="Smlt3025-like"/>
    <property type="match status" value="1"/>
</dbReference>
<gene>
    <name evidence="3" type="ORF">PDM29_07445</name>
</gene>
<feature type="region of interest" description="Disordered" evidence="1">
    <location>
        <begin position="130"/>
        <end position="149"/>
    </location>
</feature>